<evidence type="ECO:0000256" key="2">
    <source>
        <dbReference type="ARBA" id="ARBA00001971"/>
    </source>
</evidence>
<keyword evidence="9" id="KW-1133">Transmembrane helix</keyword>
<keyword evidence="9" id="KW-0812">Transmembrane</keyword>
<dbReference type="InterPro" id="IPR036396">
    <property type="entry name" value="Cyt_P450_sf"/>
</dbReference>
<comment type="similarity">
    <text evidence="3">Belongs to the cytochrome P450 family.</text>
</comment>
<feature type="region of interest" description="Disordered" evidence="8">
    <location>
        <begin position="1409"/>
        <end position="1429"/>
    </location>
</feature>
<evidence type="ECO:0000313" key="10">
    <source>
        <dbReference type="EMBL" id="MEX0404281.1"/>
    </source>
</evidence>
<dbReference type="PANTHER" id="PTHR46696:SF1">
    <property type="entry name" value="CYTOCHROME P450 YJIB-RELATED"/>
    <property type="match status" value="1"/>
</dbReference>
<name>A0ABV3SEF0_9HYPH</name>
<dbReference type="RefSeq" id="WP_367952172.1">
    <property type="nucleotide sequence ID" value="NZ_JBDPGJ010000001.1"/>
</dbReference>
<dbReference type="InterPro" id="IPR002397">
    <property type="entry name" value="Cyt_P450_B"/>
</dbReference>
<dbReference type="PANTHER" id="PTHR46696">
    <property type="entry name" value="P450, PUTATIVE (EUROFUNG)-RELATED"/>
    <property type="match status" value="1"/>
</dbReference>
<keyword evidence="11" id="KW-1185">Reference proteome</keyword>
<evidence type="ECO:0000313" key="11">
    <source>
        <dbReference type="Proteomes" id="UP001556692"/>
    </source>
</evidence>
<reference evidence="10 11" key="1">
    <citation type="submission" date="2024-05" db="EMBL/GenBank/DDBJ databases">
        <authorList>
            <person name="Jiang F."/>
        </authorList>
    </citation>
    <scope>NUCLEOTIDE SEQUENCE [LARGE SCALE GENOMIC DNA]</scope>
    <source>
        <strain evidence="10 11">LZ166</strain>
    </source>
</reference>
<feature type="transmembrane region" description="Helical" evidence="9">
    <location>
        <begin position="657"/>
        <end position="677"/>
    </location>
</feature>
<dbReference type="Proteomes" id="UP001556692">
    <property type="component" value="Unassembled WGS sequence"/>
</dbReference>
<feature type="transmembrane region" description="Helical" evidence="9">
    <location>
        <begin position="683"/>
        <end position="716"/>
    </location>
</feature>
<dbReference type="EMBL" id="JBDPGJ010000001">
    <property type="protein sequence ID" value="MEX0404281.1"/>
    <property type="molecule type" value="Genomic_DNA"/>
</dbReference>
<dbReference type="InterPro" id="IPR011008">
    <property type="entry name" value="Dimeric_a/b-barrel"/>
</dbReference>
<dbReference type="PROSITE" id="PS51404">
    <property type="entry name" value="DYP_PEROXIDASE"/>
    <property type="match status" value="1"/>
</dbReference>
<dbReference type="PRINTS" id="PR00359">
    <property type="entry name" value="BP450"/>
</dbReference>
<sequence>MFTTKFFDGVKRAQAAQKPVAELPPFDAERMRSKGLASRAIGSLVESPRWWLALLRRYRPIPRIGNFALVTKAADVREVFERQDVFQTPFGPEMAEMAGGANFILGMQDGCAYRTLKSSVLSAFPPDEVESRVRPVARNHAQAIMRGAMPGFDAVGGLLKLVPVRICREYFGMIIEDEEEFADWSIALSALFFSDPSGDATTRELAVVAAHHMRREIDRSIDRAIAGDCPPHTPLARLVAIHQAKPEALGRDDIKSVMMGMISGFAPTNLLAAANGLDVLLSRKDAYAAVRNAVRSNDDAALDRAILETMRFKPIFIGPFRYVARDTVIAQGTWRERKLKAGMTIMPSILSAMFDEETVADPERFNPDRPAKDYMVYGHGIHWCIGSAIAKVQIAECMRALFERPGLRRAPGPAGRLKRRGAFPESLHVDFDVTEASKTVGHAFVTIAARVREGVDAPMLRDAVDRLGNPATDGINRALDATGIVHFASLSVIGSADPVAEKPGDRLDLVLEFSADGERDAAIAAVAEHAGADLRPIFEAAGALRPGADFTEFMRGHAVDVAPGIHKAAGLCFTGTPGHSVHRIKAECAFEETLRHVLFTDPRRPGESAGQRLARLRETVLSAGGFEWAFQRAPHGLEGPERTLTDALSATLKNWKVWGPAAVLCLALAALFFGYAFGPATGFASVVLMVLASLVLALMSIVVVVAVIVGAAYLALRKKEDRDAEKGVPLPPERFAPIADRENHHAHNHLVAISMMKPGLLRRLTLRLAFAVIKGAATHAFPPGRLSDIGSIHYARWVLLPGTDKLLFFSNYGGSWGSYLEDFITKASAGLTGVWSNTLGYPKTRNLFQKGAENGDLFKHWAREQQIPTLFWYSAYPKLTTFHVRKNAAIRAAFASADSDSEAAALFSEFGSSPRPAEKLENEEIQAIFFGGMGRLGEAEMMALSMPEDLGDDEKRRFLDHVLANATFGDRLPDEEAMVIALAAGGLRKLGLDGESVVCGLPTAFVRGMAAPNQDRVLGDIGESASANWLWGGPDRAADAVVVCYARTKARLRKKTAAIARVAKSARIVPVARQPLTIRKDADGNPIEHFGFRDGISQPVIDGTPRARAPGDQQHRVAAGEFLLGYADQSGYVPRSLTVDPASDPDGYLAGLPSATTAAEDEARRDFGRNGSFLVVRDLVQHVDRFEDFCREAAAALGSPEMDGRPAEEWIAAKMFGRWKDGSSLVRNPRGSARKDDPSASDQAGANRRRSAGDNGFLFGKEDPQGLRCPFGSHVRRSNPRDSLGTDAETQIGLSKRHRILRISRAWENGPEKGILFMCLNADIERQFEFVQQTWVMNPNFNGLRAEQDPLVGNQSAPGSYTIPTPDGPLTLQGLTAFVTVKGGGYFFMPGRRSLRYLRALAGEAKAVAPSTPGPAADAEPVEAELVEA</sequence>
<evidence type="ECO:0000256" key="1">
    <source>
        <dbReference type="ARBA" id="ARBA00001970"/>
    </source>
</evidence>
<keyword evidence="9" id="KW-0472">Membrane</keyword>
<comment type="cofactor">
    <cofactor evidence="1">
        <name>heme b</name>
        <dbReference type="ChEBI" id="CHEBI:60344"/>
    </cofactor>
</comment>
<comment type="cofactor">
    <cofactor evidence="2">
        <name>heme</name>
        <dbReference type="ChEBI" id="CHEBI:30413"/>
    </cofactor>
</comment>
<evidence type="ECO:0000256" key="3">
    <source>
        <dbReference type="ARBA" id="ARBA00010617"/>
    </source>
</evidence>
<evidence type="ECO:0000256" key="9">
    <source>
        <dbReference type="SAM" id="Phobius"/>
    </source>
</evidence>
<dbReference type="SUPFAM" id="SSF54909">
    <property type="entry name" value="Dimeric alpha+beta barrel"/>
    <property type="match status" value="1"/>
</dbReference>
<keyword evidence="5" id="KW-0479">Metal-binding</keyword>
<evidence type="ECO:0000256" key="5">
    <source>
        <dbReference type="ARBA" id="ARBA00022723"/>
    </source>
</evidence>
<dbReference type="SUPFAM" id="SSF48264">
    <property type="entry name" value="Cytochrome P450"/>
    <property type="match status" value="1"/>
</dbReference>
<accession>A0ABV3SEF0</accession>
<keyword evidence="6" id="KW-0560">Oxidoreductase</keyword>
<evidence type="ECO:0000256" key="4">
    <source>
        <dbReference type="ARBA" id="ARBA00022559"/>
    </source>
</evidence>
<keyword evidence="4" id="KW-0575">Peroxidase</keyword>
<evidence type="ECO:0000256" key="6">
    <source>
        <dbReference type="ARBA" id="ARBA00023002"/>
    </source>
</evidence>
<organism evidence="10 11">
    <name type="scientific">Aquibium pacificus</name>
    <dbReference type="NCBI Taxonomy" id="3153579"/>
    <lineage>
        <taxon>Bacteria</taxon>
        <taxon>Pseudomonadati</taxon>
        <taxon>Pseudomonadota</taxon>
        <taxon>Alphaproteobacteria</taxon>
        <taxon>Hyphomicrobiales</taxon>
        <taxon>Phyllobacteriaceae</taxon>
        <taxon>Aquibium</taxon>
    </lineage>
</organism>
<dbReference type="InterPro" id="IPR006314">
    <property type="entry name" value="Dyp_peroxidase"/>
</dbReference>
<dbReference type="Pfam" id="PF00067">
    <property type="entry name" value="p450"/>
    <property type="match status" value="1"/>
</dbReference>
<evidence type="ECO:0000256" key="7">
    <source>
        <dbReference type="ARBA" id="ARBA00023004"/>
    </source>
</evidence>
<dbReference type="Gene3D" id="1.10.630.10">
    <property type="entry name" value="Cytochrome P450"/>
    <property type="match status" value="1"/>
</dbReference>
<protein>
    <submittedName>
        <fullName evidence="10">Cytochrome P450</fullName>
    </submittedName>
</protein>
<feature type="compositionally biased region" description="Acidic residues" evidence="8">
    <location>
        <begin position="1420"/>
        <end position="1429"/>
    </location>
</feature>
<keyword evidence="7" id="KW-0408">Iron</keyword>
<proteinExistence type="inferred from homology"/>
<feature type="region of interest" description="Disordered" evidence="8">
    <location>
        <begin position="1222"/>
        <end position="1290"/>
    </location>
</feature>
<gene>
    <name evidence="10" type="ORF">ABGN05_01235</name>
</gene>
<dbReference type="InterPro" id="IPR001128">
    <property type="entry name" value="Cyt_P450"/>
</dbReference>
<comment type="caution">
    <text evidence="10">The sequence shown here is derived from an EMBL/GenBank/DDBJ whole genome shotgun (WGS) entry which is preliminary data.</text>
</comment>
<evidence type="ECO:0000256" key="8">
    <source>
        <dbReference type="SAM" id="MobiDB-lite"/>
    </source>
</evidence>